<dbReference type="AlphaFoldDB" id="A0A0H2SN00"/>
<dbReference type="Proteomes" id="UP000053477">
    <property type="component" value="Unassembled WGS sequence"/>
</dbReference>
<dbReference type="OrthoDB" id="3066495at2759"/>
<proteinExistence type="predicted"/>
<organism evidence="1 2">
    <name type="scientific">Schizopora paradoxa</name>
    <dbReference type="NCBI Taxonomy" id="27342"/>
    <lineage>
        <taxon>Eukaryota</taxon>
        <taxon>Fungi</taxon>
        <taxon>Dikarya</taxon>
        <taxon>Basidiomycota</taxon>
        <taxon>Agaricomycotina</taxon>
        <taxon>Agaricomycetes</taxon>
        <taxon>Hymenochaetales</taxon>
        <taxon>Schizoporaceae</taxon>
        <taxon>Schizopora</taxon>
    </lineage>
</organism>
<keyword evidence="2" id="KW-1185">Reference proteome</keyword>
<reference evidence="1 2" key="1">
    <citation type="submission" date="2015-04" db="EMBL/GenBank/DDBJ databases">
        <title>Complete genome sequence of Schizopora paradoxa KUC8140, a cosmopolitan wood degrader in East Asia.</title>
        <authorList>
            <consortium name="DOE Joint Genome Institute"/>
            <person name="Min B."/>
            <person name="Park H."/>
            <person name="Jang Y."/>
            <person name="Kim J.-J."/>
            <person name="Kim K.H."/>
            <person name="Pangilinan J."/>
            <person name="Lipzen A."/>
            <person name="Riley R."/>
            <person name="Grigoriev I.V."/>
            <person name="Spatafora J.W."/>
            <person name="Choi I.-G."/>
        </authorList>
    </citation>
    <scope>NUCLEOTIDE SEQUENCE [LARGE SCALE GENOMIC DNA]</scope>
    <source>
        <strain evidence="1 2">KUC8140</strain>
    </source>
</reference>
<accession>A0A0H2SN00</accession>
<sequence>MFVALWISTQNSPTLYSLLSILNLHRNVRVGGLPSSPTGLSDSRKLAFATSAFIAKQSLGRELSVFRWSLLSIASPNISSSYYPHALRPLNAIVNSNWGFPISFDLHLHGYAVLVELSGSDLRNGVRREGSTEDVRQQRLRNNFEGERNTIQGHLYLERLRARSHTTSIFLCRFFRIIRSHRPYTFTWEPHETQRVVLSTLSPLPRWSITGRFETAVHQIRNEDIMNSTPNIYLDLSRIDSSSSIDSNATAPNLPGPGRNVGNLYDGLGGKLESVMNNYAARFRRSSSRTTQDDLQVAHLDRVDAVHPEIAGDLFDSASSIDTDATAPNLPGAGRTVGLFLDFVGERLETAMSAMAIQLRLDPENVVRAIRQICQHDDRPLFRRHKTPPELSKAELKSLKKLCKKLIEFTRSRVRRTQFQALEEIMKLCVEDPLIRDALSGCDLGRLAPKYREQDLAMTHSRALQCIAVEIYEITCIFTELHFPGGQKEPRSIYIEAYSYMWGQYMKTAYESPGIIEWSNVNSCIAQLSPLALQHQTDLVESKSYIKDLAWSFYRAPQEMSSIVDKFLKKPRIECDARDLSREDAYTFTAVHDWSLDSLVHIDFLVDFVQKLSGGPLEDAKDQIAFIQTLRATASGKFDATVFAEEIWFAYCHLSLFALSGEHISRNSTDNSGSLVPSQSWKWDDFLSSILCLETCLENAGTSQDKVASSFLLSRFASLDRYCKIALWATTANHMPMSRLLLSPELAVELNSLVDEGEWDPFSTIYYRGRFLFRFQSEGQTHVVDGSAMKGQLSKFIRSQIDRELSVDVMAIERDMAMWHPATRLSFGEGSNATPYDATGHFPILAGLKASGEELYIARSKFYRSFACVAEGDSTICVEGRLGKDFEEDIFSVLCLRHDPCDSLPPYPHRSKGGKDSTGPLSWIRFWPDKDVDFPAHHYNTEELIRLETFLNVFSKTVNGEDLASRARKFKDALYATAPSLNSSSKADFWRKSAFDDDAPIFHDDLSYLHLQGSVISPYGFDENIDE</sequence>
<gene>
    <name evidence="1" type="ORF">SCHPADRAFT_886159</name>
</gene>
<dbReference type="InParanoid" id="A0A0H2SN00"/>
<evidence type="ECO:0000313" key="2">
    <source>
        <dbReference type="Proteomes" id="UP000053477"/>
    </source>
</evidence>
<evidence type="ECO:0000313" key="1">
    <source>
        <dbReference type="EMBL" id="KLO18446.1"/>
    </source>
</evidence>
<protein>
    <submittedName>
        <fullName evidence="1">Uncharacterized protein</fullName>
    </submittedName>
</protein>
<dbReference type="EMBL" id="KQ085894">
    <property type="protein sequence ID" value="KLO18446.1"/>
    <property type="molecule type" value="Genomic_DNA"/>
</dbReference>
<name>A0A0H2SN00_9AGAM</name>